<evidence type="ECO:0000256" key="3">
    <source>
        <dbReference type="ARBA" id="ARBA00022741"/>
    </source>
</evidence>
<dbReference type="InterPro" id="IPR013563">
    <property type="entry name" value="Oligopep_ABC_C"/>
</dbReference>
<keyword evidence="2" id="KW-0813">Transport</keyword>
<dbReference type="Proteomes" id="UP000008457">
    <property type="component" value="Chromosome"/>
</dbReference>
<evidence type="ECO:0000256" key="4">
    <source>
        <dbReference type="ARBA" id="ARBA00022840"/>
    </source>
</evidence>
<dbReference type="PANTHER" id="PTHR43067">
    <property type="entry name" value="OLIGOPEPTIDE/DIPEPTIDE ABC TRANSPORTER, ATPASE SUBUNIT"/>
    <property type="match status" value="1"/>
</dbReference>
<dbReference type="InterPro" id="IPR027417">
    <property type="entry name" value="P-loop_NTPase"/>
</dbReference>
<dbReference type="KEGG" id="mas:Mahau_2069"/>
<name>F4A2H6_MAHA5</name>
<dbReference type="PROSITE" id="PS50893">
    <property type="entry name" value="ABC_TRANSPORTER_2"/>
    <property type="match status" value="1"/>
</dbReference>
<dbReference type="HOGENOM" id="CLU_000604_1_23_9"/>
<dbReference type="NCBIfam" id="TIGR01727">
    <property type="entry name" value="oligo_HPY"/>
    <property type="match status" value="1"/>
</dbReference>
<reference evidence="6 7" key="2">
    <citation type="journal article" date="2011" name="Stand. Genomic Sci.">
        <title>Complete genome sequence of Mahella australiensis type strain (50-1 BON).</title>
        <authorList>
            <person name="Sikorski J."/>
            <person name="Teshima H."/>
            <person name="Nolan M."/>
            <person name="Lucas S."/>
            <person name="Hammon N."/>
            <person name="Deshpande S."/>
            <person name="Cheng J.F."/>
            <person name="Pitluck S."/>
            <person name="Liolios K."/>
            <person name="Pagani I."/>
            <person name="Ivanova N."/>
            <person name="Huntemann M."/>
            <person name="Mavromatis K."/>
            <person name="Ovchinikova G."/>
            <person name="Pati A."/>
            <person name="Tapia R."/>
            <person name="Han C."/>
            <person name="Goodwin L."/>
            <person name="Chen A."/>
            <person name="Palaniappan K."/>
            <person name="Land M."/>
            <person name="Hauser L."/>
            <person name="Ngatchou-Djao O.D."/>
            <person name="Rohde M."/>
            <person name="Pukall R."/>
            <person name="Spring S."/>
            <person name="Abt B."/>
            <person name="Goker M."/>
            <person name="Detter J.C."/>
            <person name="Woyke T."/>
            <person name="Bristow J."/>
            <person name="Markowitz V."/>
            <person name="Hugenholtz P."/>
            <person name="Eisen J.A."/>
            <person name="Kyrpides N.C."/>
            <person name="Klenk H.P."/>
            <person name="Lapidus A."/>
        </authorList>
    </citation>
    <scope>NUCLEOTIDE SEQUENCE [LARGE SCALE GENOMIC DNA]</scope>
    <source>
        <strain evidence="7">DSM 15567 / CIP 107919 / 50-1 BON</strain>
    </source>
</reference>
<reference evidence="7" key="1">
    <citation type="submission" date="2010-11" db="EMBL/GenBank/DDBJ databases">
        <title>The complete genome of Mahella australiensis DSM 15567.</title>
        <authorList>
            <consortium name="US DOE Joint Genome Institute (JGI-PGF)"/>
            <person name="Lucas S."/>
            <person name="Copeland A."/>
            <person name="Lapidus A."/>
            <person name="Bruce D."/>
            <person name="Goodwin L."/>
            <person name="Pitluck S."/>
            <person name="Kyrpides N."/>
            <person name="Mavromatis K."/>
            <person name="Pagani I."/>
            <person name="Ivanova N."/>
            <person name="Teshima H."/>
            <person name="Brettin T."/>
            <person name="Detter J.C."/>
            <person name="Han C."/>
            <person name="Tapia R."/>
            <person name="Land M."/>
            <person name="Hauser L."/>
            <person name="Markowitz V."/>
            <person name="Cheng J.-F."/>
            <person name="Hugenholtz P."/>
            <person name="Woyke T."/>
            <person name="Wu D."/>
            <person name="Spring S."/>
            <person name="Pukall R."/>
            <person name="Steenblock K."/>
            <person name="Schneider S."/>
            <person name="Klenk H.-P."/>
            <person name="Eisen J.A."/>
        </authorList>
    </citation>
    <scope>NUCLEOTIDE SEQUENCE [LARGE SCALE GENOMIC DNA]</scope>
    <source>
        <strain evidence="7">DSM 15567 / CIP 107919 / 50-1 BON</strain>
    </source>
</reference>
<dbReference type="InterPro" id="IPR003439">
    <property type="entry name" value="ABC_transporter-like_ATP-bd"/>
</dbReference>
<dbReference type="SUPFAM" id="SSF52540">
    <property type="entry name" value="P-loop containing nucleoside triphosphate hydrolases"/>
    <property type="match status" value="1"/>
</dbReference>
<keyword evidence="4" id="KW-0067">ATP-binding</keyword>
<dbReference type="SMART" id="SM00382">
    <property type="entry name" value="AAA"/>
    <property type="match status" value="1"/>
</dbReference>
<organism evidence="6 7">
    <name type="scientific">Mahella australiensis (strain DSM 15567 / CIP 107919 / 50-1 BON)</name>
    <dbReference type="NCBI Taxonomy" id="697281"/>
    <lineage>
        <taxon>Bacteria</taxon>
        <taxon>Bacillati</taxon>
        <taxon>Bacillota</taxon>
        <taxon>Clostridia</taxon>
        <taxon>Thermoanaerobacterales</taxon>
        <taxon>Thermoanaerobacterales Family IV. Incertae Sedis</taxon>
        <taxon>Mahella</taxon>
    </lineage>
</organism>
<keyword evidence="3" id="KW-0547">Nucleotide-binding</keyword>
<gene>
    <name evidence="6" type="ordered locus">Mahau_2069</name>
</gene>
<dbReference type="Gene3D" id="3.40.50.300">
    <property type="entry name" value="P-loop containing nucleotide triphosphate hydrolases"/>
    <property type="match status" value="1"/>
</dbReference>
<accession>F4A2H6</accession>
<dbReference type="Pfam" id="PF08352">
    <property type="entry name" value="oligo_HPY"/>
    <property type="match status" value="1"/>
</dbReference>
<evidence type="ECO:0000313" key="7">
    <source>
        <dbReference type="Proteomes" id="UP000008457"/>
    </source>
</evidence>
<proteinExistence type="inferred from homology"/>
<dbReference type="RefSeq" id="WP_013781670.1">
    <property type="nucleotide sequence ID" value="NC_015520.1"/>
</dbReference>
<dbReference type="GO" id="GO:0016887">
    <property type="term" value="F:ATP hydrolysis activity"/>
    <property type="evidence" value="ECO:0007669"/>
    <property type="project" value="InterPro"/>
</dbReference>
<dbReference type="GO" id="GO:0005524">
    <property type="term" value="F:ATP binding"/>
    <property type="evidence" value="ECO:0007669"/>
    <property type="project" value="UniProtKB-KW"/>
</dbReference>
<evidence type="ECO:0000256" key="1">
    <source>
        <dbReference type="ARBA" id="ARBA00005417"/>
    </source>
</evidence>
<dbReference type="STRING" id="697281.Mahau_2069"/>
<dbReference type="CDD" id="cd03257">
    <property type="entry name" value="ABC_NikE_OppD_transporters"/>
    <property type="match status" value="1"/>
</dbReference>
<dbReference type="EMBL" id="CP002360">
    <property type="protein sequence ID" value="AEE97242.1"/>
    <property type="molecule type" value="Genomic_DNA"/>
</dbReference>
<dbReference type="Pfam" id="PF00005">
    <property type="entry name" value="ABC_tran"/>
    <property type="match status" value="1"/>
</dbReference>
<dbReference type="AlphaFoldDB" id="F4A2H6"/>
<protein>
    <submittedName>
        <fullName evidence="6">Oligopeptide/dipeptide ABC transporter, ATPase subunit</fullName>
    </submittedName>
</protein>
<dbReference type="InterPro" id="IPR003593">
    <property type="entry name" value="AAA+_ATPase"/>
</dbReference>
<dbReference type="eggNOG" id="COG0444">
    <property type="taxonomic scope" value="Bacteria"/>
</dbReference>
<dbReference type="PANTHER" id="PTHR43067:SF3">
    <property type="entry name" value="MALTOSE ABC TRANSPORTER, ATP-BINDING PROTEIN"/>
    <property type="match status" value="1"/>
</dbReference>
<evidence type="ECO:0000256" key="2">
    <source>
        <dbReference type="ARBA" id="ARBA00022448"/>
    </source>
</evidence>
<dbReference type="FunFam" id="3.40.50.300:FF:000016">
    <property type="entry name" value="Oligopeptide ABC transporter ATP-binding component"/>
    <property type="match status" value="1"/>
</dbReference>
<comment type="similarity">
    <text evidence="1">Belongs to the ABC transporter superfamily.</text>
</comment>
<dbReference type="GO" id="GO:0015833">
    <property type="term" value="P:peptide transport"/>
    <property type="evidence" value="ECO:0007669"/>
    <property type="project" value="InterPro"/>
</dbReference>
<evidence type="ECO:0000313" key="6">
    <source>
        <dbReference type="EMBL" id="AEE97242.1"/>
    </source>
</evidence>
<dbReference type="OrthoDB" id="41661at2"/>
<keyword evidence="7" id="KW-1185">Reference proteome</keyword>
<evidence type="ECO:0000259" key="5">
    <source>
        <dbReference type="PROSITE" id="PS50893"/>
    </source>
</evidence>
<feature type="domain" description="ABC transporter" evidence="5">
    <location>
        <begin position="6"/>
        <end position="257"/>
    </location>
</feature>
<sequence>MAENILQFKDVTVEFKLRRGVLRAVDKASLDVQRGEILGIVGESGSGKSTLASTVLNIVSVPGEISGGQILYNGKDILKLSDEEIRKYRWSDVAMVFQAAQNSMNPVIRIKEQFLETAAAHNGDNISERDVLAKARRLMEYVRLEPDQVLSSYPHQLSGGMKQRTIIAMSLLLDPRLLILDEPTTALDVITQAYIMDILKAIHADLGITMVFLTHDVSIMGKIADRMAVMYAGRVVELGTVDDVFYNSLHPYTKGLIHAAPSLTDDVSKRRPIPGAPPDLINPPEGCRFAPRCGFYNTGFCNGEEQGKLIEVKPGHFTTCLEWERMDA</sequence>